<dbReference type="Gene3D" id="3.20.20.20">
    <property type="entry name" value="Dihydropteroate synthase-like"/>
    <property type="match status" value="1"/>
</dbReference>
<proteinExistence type="inferred from homology"/>
<dbReference type="AlphaFoldDB" id="A0A0A5FXI4"/>
<keyword evidence="9 13" id="KW-0460">Magnesium</keyword>
<dbReference type="GO" id="GO:0046654">
    <property type="term" value="P:tetrahydrofolate biosynthetic process"/>
    <property type="evidence" value="ECO:0007669"/>
    <property type="project" value="UniProtKB-UniPathway"/>
</dbReference>
<protein>
    <recommendedName>
        <fullName evidence="6 13">Dihydropteroate synthase</fullName>
        <shortName evidence="13">DHPS</shortName>
        <ecNumber evidence="5 13">2.5.1.15</ecNumber>
    </recommendedName>
    <alternativeName>
        <fullName evidence="11 13">Dihydropteroate pyrophosphorylase</fullName>
    </alternativeName>
</protein>
<evidence type="ECO:0000256" key="12">
    <source>
        <dbReference type="ARBA" id="ARBA00053449"/>
    </source>
</evidence>
<dbReference type="GO" id="GO:0046872">
    <property type="term" value="F:metal ion binding"/>
    <property type="evidence" value="ECO:0007669"/>
    <property type="project" value="UniProtKB-KW"/>
</dbReference>
<dbReference type="STRING" id="1385512.N784_09115"/>
<keyword evidence="16" id="KW-1185">Reference proteome</keyword>
<dbReference type="GO" id="GO:0004156">
    <property type="term" value="F:dihydropteroate synthase activity"/>
    <property type="evidence" value="ECO:0007669"/>
    <property type="project" value="UniProtKB-EC"/>
</dbReference>
<dbReference type="PROSITE" id="PS50972">
    <property type="entry name" value="PTERIN_BINDING"/>
    <property type="match status" value="1"/>
</dbReference>
<dbReference type="InterPro" id="IPR000489">
    <property type="entry name" value="Pterin-binding_dom"/>
</dbReference>
<evidence type="ECO:0000256" key="4">
    <source>
        <dbReference type="ARBA" id="ARBA00009503"/>
    </source>
</evidence>
<evidence type="ECO:0000256" key="10">
    <source>
        <dbReference type="ARBA" id="ARBA00022909"/>
    </source>
</evidence>
<evidence type="ECO:0000256" key="9">
    <source>
        <dbReference type="ARBA" id="ARBA00022842"/>
    </source>
</evidence>
<comment type="function">
    <text evidence="12 13">Catalyzes the condensation of para-aminobenzoate (pABA) with 6-hydroxymethyl-7,8-dihydropterin diphosphate (DHPt-PP) to form 7,8-dihydropteroate (H2Pte), the immediate precursor of folate derivatives.</text>
</comment>
<dbReference type="PANTHER" id="PTHR20941:SF1">
    <property type="entry name" value="FOLIC ACID SYNTHESIS PROTEIN FOL1"/>
    <property type="match status" value="1"/>
</dbReference>
<accession>A0A0A5FXI4</accession>
<dbReference type="FunFam" id="3.20.20.20:FF:000006">
    <property type="entry name" value="Dihydropteroate synthase"/>
    <property type="match status" value="1"/>
</dbReference>
<dbReference type="SUPFAM" id="SSF51717">
    <property type="entry name" value="Dihydropteroate synthetase-like"/>
    <property type="match status" value="1"/>
</dbReference>
<dbReference type="EC" id="2.5.1.15" evidence="5 13"/>
<name>A0A0A5FXI4_9BACI</name>
<evidence type="ECO:0000256" key="1">
    <source>
        <dbReference type="ARBA" id="ARBA00000012"/>
    </source>
</evidence>
<dbReference type="eggNOG" id="COG0294">
    <property type="taxonomic scope" value="Bacteria"/>
</dbReference>
<evidence type="ECO:0000256" key="11">
    <source>
        <dbReference type="ARBA" id="ARBA00030193"/>
    </source>
</evidence>
<evidence type="ECO:0000256" key="3">
    <source>
        <dbReference type="ARBA" id="ARBA00004763"/>
    </source>
</evidence>
<dbReference type="InterPro" id="IPR045031">
    <property type="entry name" value="DHP_synth-like"/>
</dbReference>
<dbReference type="PROSITE" id="PS00793">
    <property type="entry name" value="DHPS_2"/>
    <property type="match status" value="1"/>
</dbReference>
<evidence type="ECO:0000256" key="2">
    <source>
        <dbReference type="ARBA" id="ARBA00001946"/>
    </source>
</evidence>
<dbReference type="RefSeq" id="WP_052127308.1">
    <property type="nucleotide sequence ID" value="NZ_AVPG01000022.1"/>
</dbReference>
<dbReference type="GO" id="GO:0005829">
    <property type="term" value="C:cytosol"/>
    <property type="evidence" value="ECO:0007669"/>
    <property type="project" value="TreeGrafter"/>
</dbReference>
<dbReference type="UniPathway" id="UPA00077">
    <property type="reaction ID" value="UER00156"/>
</dbReference>
<comment type="pathway">
    <text evidence="3 13">Cofactor biosynthesis; tetrahydrofolate biosynthesis; 7,8-dihydrofolate from 2-amino-4-hydroxy-6-hydroxymethyl-7,8-dihydropteridine diphosphate and 4-aminobenzoate: step 1/2.</text>
</comment>
<dbReference type="CDD" id="cd00739">
    <property type="entry name" value="DHPS"/>
    <property type="match status" value="1"/>
</dbReference>
<keyword evidence="8 13" id="KW-0479">Metal-binding</keyword>
<dbReference type="GO" id="GO:0046656">
    <property type="term" value="P:folic acid biosynthetic process"/>
    <property type="evidence" value="ECO:0007669"/>
    <property type="project" value="UniProtKB-KW"/>
</dbReference>
<keyword evidence="10 13" id="KW-0289">Folate biosynthesis</keyword>
<dbReference type="InterPro" id="IPR011005">
    <property type="entry name" value="Dihydropteroate_synth-like_sf"/>
</dbReference>
<gene>
    <name evidence="15" type="ORF">N784_09115</name>
</gene>
<feature type="domain" description="Pterin-binding" evidence="14">
    <location>
        <begin position="18"/>
        <end position="264"/>
    </location>
</feature>
<evidence type="ECO:0000256" key="7">
    <source>
        <dbReference type="ARBA" id="ARBA00022679"/>
    </source>
</evidence>
<dbReference type="Proteomes" id="UP000030401">
    <property type="component" value="Unassembled WGS sequence"/>
</dbReference>
<reference evidence="15 16" key="1">
    <citation type="submission" date="2013-08" db="EMBL/GenBank/DDBJ databases">
        <authorList>
            <person name="Huang J."/>
            <person name="Wang G."/>
        </authorList>
    </citation>
    <scope>NUCLEOTIDE SEQUENCE [LARGE SCALE GENOMIC DNA]</scope>
    <source>
        <strain evidence="15 16">JSM 072002</strain>
    </source>
</reference>
<dbReference type="EMBL" id="AVPG01000022">
    <property type="protein sequence ID" value="KGX85501.1"/>
    <property type="molecule type" value="Genomic_DNA"/>
</dbReference>
<sequence length="278" mass="30428">MARMLRTKEKHYNLDEQTLVMGILNVTPDSFSDGGKFDEVASAVQQAKEMERNGAHIIDVGGESTRPGHDPVTEKEELERVIPIIKAVHREVHIPISIDTYKSNVARAALEAGASIINDVWGAKKDPEMANIAAAYQVPIMLMHNRTDKEYNDLISDMKVDLQESIQLVQDAGVREHNIVIDPGVGFAKTGAHNLEVMRQLEEFSAFGYPLLLGTSRKSFIGQVLDLPVNERVEGTGATVCLGIAKGADIVRVHDVKEMARMVKMMDAMLGKGGNGLG</sequence>
<keyword evidence="7 13" id="KW-0808">Transferase</keyword>
<dbReference type="Pfam" id="PF00809">
    <property type="entry name" value="Pterin_bind"/>
    <property type="match status" value="1"/>
</dbReference>
<evidence type="ECO:0000259" key="14">
    <source>
        <dbReference type="PROSITE" id="PS50972"/>
    </source>
</evidence>
<evidence type="ECO:0000256" key="5">
    <source>
        <dbReference type="ARBA" id="ARBA00012458"/>
    </source>
</evidence>
<comment type="caution">
    <text evidence="15">The sequence shown here is derived from an EMBL/GenBank/DDBJ whole genome shotgun (WGS) entry which is preliminary data.</text>
</comment>
<evidence type="ECO:0000256" key="8">
    <source>
        <dbReference type="ARBA" id="ARBA00022723"/>
    </source>
</evidence>
<dbReference type="PANTHER" id="PTHR20941">
    <property type="entry name" value="FOLATE SYNTHESIS PROTEINS"/>
    <property type="match status" value="1"/>
</dbReference>
<dbReference type="PROSITE" id="PS00792">
    <property type="entry name" value="DHPS_1"/>
    <property type="match status" value="1"/>
</dbReference>
<evidence type="ECO:0000256" key="6">
    <source>
        <dbReference type="ARBA" id="ARBA00016919"/>
    </source>
</evidence>
<evidence type="ECO:0000256" key="13">
    <source>
        <dbReference type="RuleBase" id="RU361205"/>
    </source>
</evidence>
<organism evidence="15 16">
    <name type="scientific">Pontibacillus litoralis JSM 072002</name>
    <dbReference type="NCBI Taxonomy" id="1385512"/>
    <lineage>
        <taxon>Bacteria</taxon>
        <taxon>Bacillati</taxon>
        <taxon>Bacillota</taxon>
        <taxon>Bacilli</taxon>
        <taxon>Bacillales</taxon>
        <taxon>Bacillaceae</taxon>
        <taxon>Pontibacillus</taxon>
    </lineage>
</organism>
<dbReference type="InterPro" id="IPR006390">
    <property type="entry name" value="DHP_synth_dom"/>
</dbReference>
<evidence type="ECO:0000313" key="15">
    <source>
        <dbReference type="EMBL" id="KGX85501.1"/>
    </source>
</evidence>
<comment type="catalytic activity">
    <reaction evidence="1">
        <text>(7,8-dihydropterin-6-yl)methyl diphosphate + 4-aminobenzoate = 7,8-dihydropteroate + diphosphate</text>
        <dbReference type="Rhea" id="RHEA:19949"/>
        <dbReference type="ChEBI" id="CHEBI:17836"/>
        <dbReference type="ChEBI" id="CHEBI:17839"/>
        <dbReference type="ChEBI" id="CHEBI:33019"/>
        <dbReference type="ChEBI" id="CHEBI:72950"/>
        <dbReference type="EC" id="2.5.1.15"/>
    </reaction>
</comment>
<evidence type="ECO:0000313" key="16">
    <source>
        <dbReference type="Proteomes" id="UP000030401"/>
    </source>
</evidence>
<dbReference type="NCBIfam" id="TIGR01496">
    <property type="entry name" value="DHPS"/>
    <property type="match status" value="1"/>
</dbReference>
<comment type="cofactor">
    <cofactor evidence="2 13">
        <name>Mg(2+)</name>
        <dbReference type="ChEBI" id="CHEBI:18420"/>
    </cofactor>
</comment>
<dbReference type="OrthoDB" id="9811744at2"/>
<comment type="similarity">
    <text evidence="4 13">Belongs to the DHPS family.</text>
</comment>